<evidence type="ECO:0000313" key="2">
    <source>
        <dbReference type="Proteomes" id="UP000324222"/>
    </source>
</evidence>
<proteinExistence type="predicted"/>
<dbReference type="EMBL" id="VSRR010115638">
    <property type="protein sequence ID" value="MPC98802.1"/>
    <property type="molecule type" value="Genomic_DNA"/>
</dbReference>
<organism evidence="1 2">
    <name type="scientific">Portunus trituberculatus</name>
    <name type="common">Swimming crab</name>
    <name type="synonym">Neptunus trituberculatus</name>
    <dbReference type="NCBI Taxonomy" id="210409"/>
    <lineage>
        <taxon>Eukaryota</taxon>
        <taxon>Metazoa</taxon>
        <taxon>Ecdysozoa</taxon>
        <taxon>Arthropoda</taxon>
        <taxon>Crustacea</taxon>
        <taxon>Multicrustacea</taxon>
        <taxon>Malacostraca</taxon>
        <taxon>Eumalacostraca</taxon>
        <taxon>Eucarida</taxon>
        <taxon>Decapoda</taxon>
        <taxon>Pleocyemata</taxon>
        <taxon>Brachyura</taxon>
        <taxon>Eubrachyura</taxon>
        <taxon>Portunoidea</taxon>
        <taxon>Portunidae</taxon>
        <taxon>Portuninae</taxon>
        <taxon>Portunus</taxon>
    </lineage>
</organism>
<evidence type="ECO:0000313" key="1">
    <source>
        <dbReference type="EMBL" id="MPC98802.1"/>
    </source>
</evidence>
<dbReference type="AlphaFoldDB" id="A0A5B7JRT0"/>
<comment type="caution">
    <text evidence="1">The sequence shown here is derived from an EMBL/GenBank/DDBJ whole genome shotgun (WGS) entry which is preliminary data.</text>
</comment>
<protein>
    <submittedName>
        <fullName evidence="1">Uncharacterized protein</fullName>
    </submittedName>
</protein>
<name>A0A5B7JRT0_PORTR</name>
<sequence>MWFAYNGLKVPMLPVIWVCGAERVITARVALAVSSRRRRGLVPPLDRRLPALASPRLWGFPLHARSRPR</sequence>
<gene>
    <name evidence="1" type="ORF">E2C01_094184</name>
</gene>
<keyword evidence="2" id="KW-1185">Reference proteome</keyword>
<accession>A0A5B7JRT0</accession>
<reference evidence="1 2" key="1">
    <citation type="submission" date="2019-05" db="EMBL/GenBank/DDBJ databases">
        <title>Another draft genome of Portunus trituberculatus and its Hox gene families provides insights of decapod evolution.</title>
        <authorList>
            <person name="Jeong J.-H."/>
            <person name="Song I."/>
            <person name="Kim S."/>
            <person name="Choi T."/>
            <person name="Kim D."/>
            <person name="Ryu S."/>
            <person name="Kim W."/>
        </authorList>
    </citation>
    <scope>NUCLEOTIDE SEQUENCE [LARGE SCALE GENOMIC DNA]</scope>
    <source>
        <tissue evidence="1">Muscle</tissue>
    </source>
</reference>
<dbReference type="Proteomes" id="UP000324222">
    <property type="component" value="Unassembled WGS sequence"/>
</dbReference>